<feature type="transmembrane region" description="Helical" evidence="9">
    <location>
        <begin position="101"/>
        <end position="123"/>
    </location>
</feature>
<dbReference type="AlphaFoldDB" id="A0A1Y3PYH1"/>
<name>A0A1Y3PYH1_9BACI</name>
<dbReference type="GO" id="GO:0022857">
    <property type="term" value="F:transmembrane transporter activity"/>
    <property type="evidence" value="ECO:0007669"/>
    <property type="project" value="InterPro"/>
</dbReference>
<dbReference type="PANTHER" id="PTHR11795:SF452">
    <property type="entry name" value="ABC TRANSPORTER PERMEASE PROTEIN"/>
    <property type="match status" value="1"/>
</dbReference>
<accession>A0A1Y3PYH1</accession>
<keyword evidence="5" id="KW-0029">Amino-acid transport</keyword>
<keyword evidence="2" id="KW-0813">Transport</keyword>
<keyword evidence="3" id="KW-1003">Cell membrane</keyword>
<evidence type="ECO:0000256" key="3">
    <source>
        <dbReference type="ARBA" id="ARBA00022475"/>
    </source>
</evidence>
<keyword evidence="6 9" id="KW-1133">Transmembrane helix</keyword>
<organism evidence="10 11">
    <name type="scientific">Bacillus thermozeamaize</name>
    <dbReference type="NCBI Taxonomy" id="230954"/>
    <lineage>
        <taxon>Bacteria</taxon>
        <taxon>Bacillati</taxon>
        <taxon>Bacillota</taxon>
        <taxon>Bacilli</taxon>
        <taxon>Bacillales</taxon>
        <taxon>Bacillaceae</taxon>
        <taxon>Bacillus</taxon>
    </lineage>
</organism>
<feature type="transmembrane region" description="Helical" evidence="9">
    <location>
        <begin position="66"/>
        <end position="89"/>
    </location>
</feature>
<feature type="transmembrane region" description="Helical" evidence="9">
    <location>
        <begin position="233"/>
        <end position="258"/>
    </location>
</feature>
<evidence type="ECO:0000256" key="7">
    <source>
        <dbReference type="ARBA" id="ARBA00023136"/>
    </source>
</evidence>
<feature type="transmembrane region" description="Helical" evidence="9">
    <location>
        <begin position="201"/>
        <end position="221"/>
    </location>
</feature>
<dbReference type="Proteomes" id="UP000196475">
    <property type="component" value="Unassembled WGS sequence"/>
</dbReference>
<gene>
    <name evidence="10" type="ORF">BAA01_09610</name>
</gene>
<dbReference type="GO" id="GO:0005886">
    <property type="term" value="C:plasma membrane"/>
    <property type="evidence" value="ECO:0007669"/>
    <property type="project" value="UniProtKB-SubCell"/>
</dbReference>
<evidence type="ECO:0000256" key="9">
    <source>
        <dbReference type="SAM" id="Phobius"/>
    </source>
</evidence>
<comment type="subcellular location">
    <subcellularLocation>
        <location evidence="1">Cell membrane</location>
        <topology evidence="1">Multi-pass membrane protein</topology>
    </subcellularLocation>
</comment>
<evidence type="ECO:0008006" key="12">
    <source>
        <dbReference type="Google" id="ProtNLM"/>
    </source>
</evidence>
<reference evidence="11" key="1">
    <citation type="submission" date="2016-06" db="EMBL/GenBank/DDBJ databases">
        <authorList>
            <person name="Nascimento L."/>
            <person name="Pereira R.V."/>
            <person name="Martins L.F."/>
            <person name="Quaggio R.B."/>
            <person name="Silva A.M."/>
            <person name="Setubal J.C."/>
        </authorList>
    </citation>
    <scope>NUCLEOTIDE SEQUENCE [LARGE SCALE GENOMIC DNA]</scope>
</reference>
<dbReference type="CDD" id="cd06582">
    <property type="entry name" value="TM_PBP1_LivH_like"/>
    <property type="match status" value="1"/>
</dbReference>
<sequence length="296" mass="31938">MNTMTQLIINSLQTGAIYVIFALGLTLVFGVMKVVNFAHGEFYTAGAFITYLLLQEWDLSSRLNTNIFVMYILTFIIATVTIGIFGLLIEKYIFSPFRGDMTSGLIISLGLSMVIQTVLLIILGGNPKKVPTIFQGTTNILGGTVSNERIIIFIIALLLTASLYLIIQKTKLGKAMRAITQDREAAELQGINYNFISASGFTLGAILAAIAGVLVAPASIVEPFIGSTYLMKAFIIIILGGLGSIPGCILAGFLLGFIESFGAFYFDVAFATILSFVIVMIMLLLRPKGLMGNVSK</sequence>
<keyword evidence="7 9" id="KW-0472">Membrane</keyword>
<dbReference type="PANTHER" id="PTHR11795">
    <property type="entry name" value="BRANCHED-CHAIN AMINO ACID TRANSPORT SYSTEM PERMEASE PROTEIN LIVH"/>
    <property type="match status" value="1"/>
</dbReference>
<evidence type="ECO:0000256" key="6">
    <source>
        <dbReference type="ARBA" id="ARBA00022989"/>
    </source>
</evidence>
<protein>
    <recommendedName>
        <fullName evidence="12">ABC transporter permease</fullName>
    </recommendedName>
</protein>
<evidence type="ECO:0000256" key="4">
    <source>
        <dbReference type="ARBA" id="ARBA00022692"/>
    </source>
</evidence>
<evidence type="ECO:0000313" key="10">
    <source>
        <dbReference type="EMBL" id="OUM91166.1"/>
    </source>
</evidence>
<proteinExistence type="inferred from homology"/>
<keyword evidence="4 9" id="KW-0812">Transmembrane</keyword>
<evidence type="ECO:0000256" key="2">
    <source>
        <dbReference type="ARBA" id="ARBA00022448"/>
    </source>
</evidence>
<evidence type="ECO:0000256" key="1">
    <source>
        <dbReference type="ARBA" id="ARBA00004651"/>
    </source>
</evidence>
<dbReference type="InterPro" id="IPR052157">
    <property type="entry name" value="BCAA_transport_permease"/>
</dbReference>
<dbReference type="InterPro" id="IPR001851">
    <property type="entry name" value="ABC_transp_permease"/>
</dbReference>
<dbReference type="EMBL" id="LZRT01000004">
    <property type="protein sequence ID" value="OUM91166.1"/>
    <property type="molecule type" value="Genomic_DNA"/>
</dbReference>
<evidence type="ECO:0000256" key="8">
    <source>
        <dbReference type="ARBA" id="ARBA00037998"/>
    </source>
</evidence>
<feature type="transmembrane region" description="Helical" evidence="9">
    <location>
        <begin position="264"/>
        <end position="285"/>
    </location>
</feature>
<evidence type="ECO:0000256" key="5">
    <source>
        <dbReference type="ARBA" id="ARBA00022970"/>
    </source>
</evidence>
<evidence type="ECO:0000313" key="11">
    <source>
        <dbReference type="Proteomes" id="UP000196475"/>
    </source>
</evidence>
<comment type="caution">
    <text evidence="10">The sequence shown here is derived from an EMBL/GenBank/DDBJ whole genome shotgun (WGS) entry which is preliminary data.</text>
</comment>
<comment type="similarity">
    <text evidence="8">Belongs to the binding-protein-dependent transport system permease family. LivHM subfamily.</text>
</comment>
<feature type="transmembrane region" description="Helical" evidence="9">
    <location>
        <begin position="150"/>
        <end position="167"/>
    </location>
</feature>
<feature type="transmembrane region" description="Helical" evidence="9">
    <location>
        <begin position="7"/>
        <end position="31"/>
    </location>
</feature>
<dbReference type="Pfam" id="PF02653">
    <property type="entry name" value="BPD_transp_2"/>
    <property type="match status" value="1"/>
</dbReference>
<dbReference type="GO" id="GO:0006865">
    <property type="term" value="P:amino acid transport"/>
    <property type="evidence" value="ECO:0007669"/>
    <property type="project" value="UniProtKB-KW"/>
</dbReference>